<protein>
    <submittedName>
        <fullName evidence="2">Uncharacterized protein</fullName>
    </submittedName>
</protein>
<evidence type="ECO:0000256" key="1">
    <source>
        <dbReference type="SAM" id="SignalP"/>
    </source>
</evidence>
<proteinExistence type="predicted"/>
<dbReference type="OrthoDB" id="6158425at2759"/>
<feature type="chain" id="PRO_5033039770" evidence="1">
    <location>
        <begin position="21"/>
        <end position="109"/>
    </location>
</feature>
<name>A0A8B6E041_MYTGA</name>
<accession>A0A8B6E041</accession>
<comment type="caution">
    <text evidence="2">The sequence shown here is derived from an EMBL/GenBank/DDBJ whole genome shotgun (WGS) entry which is preliminary data.</text>
</comment>
<gene>
    <name evidence="2" type="ORF">MGAL_10B047753</name>
</gene>
<keyword evidence="1" id="KW-0732">Signal</keyword>
<evidence type="ECO:0000313" key="3">
    <source>
        <dbReference type="Proteomes" id="UP000596742"/>
    </source>
</evidence>
<organism evidence="2 3">
    <name type="scientific">Mytilus galloprovincialis</name>
    <name type="common">Mediterranean mussel</name>
    <dbReference type="NCBI Taxonomy" id="29158"/>
    <lineage>
        <taxon>Eukaryota</taxon>
        <taxon>Metazoa</taxon>
        <taxon>Spiralia</taxon>
        <taxon>Lophotrochozoa</taxon>
        <taxon>Mollusca</taxon>
        <taxon>Bivalvia</taxon>
        <taxon>Autobranchia</taxon>
        <taxon>Pteriomorphia</taxon>
        <taxon>Mytilida</taxon>
        <taxon>Mytiloidea</taxon>
        <taxon>Mytilidae</taxon>
        <taxon>Mytilinae</taxon>
        <taxon>Mytilus</taxon>
    </lineage>
</organism>
<dbReference type="Proteomes" id="UP000596742">
    <property type="component" value="Unassembled WGS sequence"/>
</dbReference>
<dbReference type="AlphaFoldDB" id="A0A8B6E041"/>
<evidence type="ECO:0000313" key="2">
    <source>
        <dbReference type="EMBL" id="VDI26551.1"/>
    </source>
</evidence>
<feature type="signal peptide" evidence="1">
    <location>
        <begin position="1"/>
        <end position="20"/>
    </location>
</feature>
<sequence length="109" mass="12574">MDKVVCCMLCLIVVLVTVRSGDTRNYVSVPKLNFRSLQNLLMSSLSDDDADDNEYMDADDNYQGNSVRQTSEELYKYAKRGIGQCIFNCLKRPGQMNFIQCKSMCHKRW</sequence>
<reference evidence="2" key="1">
    <citation type="submission" date="2018-11" db="EMBL/GenBank/DDBJ databases">
        <authorList>
            <person name="Alioto T."/>
            <person name="Alioto T."/>
        </authorList>
    </citation>
    <scope>NUCLEOTIDE SEQUENCE</scope>
</reference>
<keyword evidence="3" id="KW-1185">Reference proteome</keyword>
<dbReference type="EMBL" id="UYJE01004259">
    <property type="protein sequence ID" value="VDI26551.1"/>
    <property type="molecule type" value="Genomic_DNA"/>
</dbReference>